<protein>
    <submittedName>
        <fullName evidence="5">2OG-Fe(II) oxygenase</fullName>
    </submittedName>
</protein>
<dbReference type="RefSeq" id="WP_149351405.1">
    <property type="nucleotide sequence ID" value="NZ_VTRV01000003.1"/>
</dbReference>
<comment type="caution">
    <text evidence="5">The sequence shown here is derived from an EMBL/GenBank/DDBJ whole genome shotgun (WGS) entry which is preliminary data.</text>
</comment>
<gene>
    <name evidence="5" type="ORF">FW784_00475</name>
</gene>
<name>A0A5D8ZA90_9GAMM</name>
<dbReference type="PANTHER" id="PTHR35169:SF1">
    <property type="entry name" value="PROLYL 4-HYDROXYLASE ALPHA SUBUNIT FE(2+) 2OG DIOXYGENASE DOMAIN-CONTAINING PROTEIN"/>
    <property type="match status" value="1"/>
</dbReference>
<organism evidence="5 6">
    <name type="scientific">Cognatilysobacter lacus</name>
    <dbReference type="NCBI Taxonomy" id="1643323"/>
    <lineage>
        <taxon>Bacteria</taxon>
        <taxon>Pseudomonadati</taxon>
        <taxon>Pseudomonadota</taxon>
        <taxon>Gammaproteobacteria</taxon>
        <taxon>Lysobacterales</taxon>
        <taxon>Lysobacteraceae</taxon>
        <taxon>Cognatilysobacter</taxon>
    </lineage>
</organism>
<evidence type="ECO:0000259" key="4">
    <source>
        <dbReference type="SMART" id="SM00702"/>
    </source>
</evidence>
<dbReference type="SMART" id="SM00702">
    <property type="entry name" value="P4Hc"/>
    <property type="match status" value="1"/>
</dbReference>
<dbReference type="GO" id="GO:0005506">
    <property type="term" value="F:iron ion binding"/>
    <property type="evidence" value="ECO:0007669"/>
    <property type="project" value="InterPro"/>
</dbReference>
<keyword evidence="3" id="KW-0560">Oxidoreductase</keyword>
<dbReference type="GO" id="GO:0016705">
    <property type="term" value="F:oxidoreductase activity, acting on paired donors, with incorporation or reduction of molecular oxygen"/>
    <property type="evidence" value="ECO:0007669"/>
    <property type="project" value="InterPro"/>
</dbReference>
<evidence type="ECO:0000256" key="1">
    <source>
        <dbReference type="ARBA" id="ARBA00001961"/>
    </source>
</evidence>
<sequence length="191" mass="21842">MSDRDPFKPARSFDIDGRALHVFDGLLPNAAAYADGLSRAAFTRTEVARPDTAGYRHWVTQTRLEALREQPIHALTMRAVEAIAPAGYRYEPYRAYTNVANYGDMLFTHVDCLPEREDLTALWYICDLWDVEWGGETVFFDAADEIAAAVRPQPGRLVIFDGRIKHVGRPPNRICYFPRYTFAIKFQRARP</sequence>
<dbReference type="GO" id="GO:0031418">
    <property type="term" value="F:L-ascorbic acid binding"/>
    <property type="evidence" value="ECO:0007669"/>
    <property type="project" value="InterPro"/>
</dbReference>
<comment type="cofactor">
    <cofactor evidence="1">
        <name>L-ascorbate</name>
        <dbReference type="ChEBI" id="CHEBI:38290"/>
    </cofactor>
</comment>
<reference evidence="5 6" key="1">
    <citation type="submission" date="2019-08" db="EMBL/GenBank/DDBJ databases">
        <title>Draft genome sequence of Lysobacter sp. UKS-15.</title>
        <authorList>
            <person name="Im W.-T."/>
        </authorList>
    </citation>
    <scope>NUCLEOTIDE SEQUENCE [LARGE SCALE GENOMIC DNA]</scope>
    <source>
        <strain evidence="5 6">UKS-15</strain>
    </source>
</reference>
<evidence type="ECO:0000313" key="6">
    <source>
        <dbReference type="Proteomes" id="UP000323164"/>
    </source>
</evidence>
<feature type="domain" description="Prolyl 4-hydroxylase alpha subunit" evidence="4">
    <location>
        <begin position="18"/>
        <end position="187"/>
    </location>
</feature>
<dbReference type="InterPro" id="IPR006620">
    <property type="entry name" value="Pro_4_hyd_alph"/>
</dbReference>
<dbReference type="Proteomes" id="UP000323164">
    <property type="component" value="Unassembled WGS sequence"/>
</dbReference>
<evidence type="ECO:0000256" key="3">
    <source>
        <dbReference type="ARBA" id="ARBA00023002"/>
    </source>
</evidence>
<dbReference type="GO" id="GO:0051213">
    <property type="term" value="F:dioxygenase activity"/>
    <property type="evidence" value="ECO:0007669"/>
    <property type="project" value="UniProtKB-KW"/>
</dbReference>
<dbReference type="PANTHER" id="PTHR35169">
    <property type="entry name" value="FE2OG DIOXYGENASE DOMAIN-CONTAINING PROTEIN"/>
    <property type="match status" value="1"/>
</dbReference>
<dbReference type="OrthoDB" id="8781483at2"/>
<dbReference type="Gene3D" id="2.60.120.620">
    <property type="entry name" value="q2cbj1_9rhob like domain"/>
    <property type="match status" value="1"/>
</dbReference>
<evidence type="ECO:0000256" key="2">
    <source>
        <dbReference type="ARBA" id="ARBA00022964"/>
    </source>
</evidence>
<keyword evidence="2" id="KW-0223">Dioxygenase</keyword>
<dbReference type="Pfam" id="PF13640">
    <property type="entry name" value="2OG-FeII_Oxy_3"/>
    <property type="match status" value="1"/>
</dbReference>
<evidence type="ECO:0000313" key="5">
    <source>
        <dbReference type="EMBL" id="TZF91759.1"/>
    </source>
</evidence>
<dbReference type="EMBL" id="VTRV01000003">
    <property type="protein sequence ID" value="TZF91759.1"/>
    <property type="molecule type" value="Genomic_DNA"/>
</dbReference>
<accession>A0A5D8ZA90</accession>
<proteinExistence type="predicted"/>
<dbReference type="InterPro" id="IPR044862">
    <property type="entry name" value="Pro_4_hyd_alph_FE2OG_OXY"/>
</dbReference>
<keyword evidence="6" id="KW-1185">Reference proteome</keyword>
<dbReference type="AlphaFoldDB" id="A0A5D8ZA90"/>